<feature type="region of interest" description="Disordered" evidence="1">
    <location>
        <begin position="103"/>
        <end position="124"/>
    </location>
</feature>
<sequence length="124" mass="14543">MAHTSIKSSKPKTLTVQQKVYLAKFAAFFCFLEMRFQPKHTNDWFESLWKSFIMYWPMGDLSKTGVETLKQRVKNDLRWLFWSLDRATKIHEWGRVTRKYDAAAPPPSSTVPTHQHCHAQRNGG</sequence>
<feature type="compositionally biased region" description="Basic residues" evidence="1">
    <location>
        <begin position="115"/>
        <end position="124"/>
    </location>
</feature>
<reference evidence="2" key="1">
    <citation type="submission" date="2023-06" db="EMBL/GenBank/DDBJ databases">
        <authorList>
            <consortium name="Lawrence Berkeley National Laboratory"/>
            <person name="Ahrendt S."/>
            <person name="Sahu N."/>
            <person name="Indic B."/>
            <person name="Wong-Bajracharya J."/>
            <person name="Merenyi Z."/>
            <person name="Ke H.-M."/>
            <person name="Monk M."/>
            <person name="Kocsube S."/>
            <person name="Drula E."/>
            <person name="Lipzen A."/>
            <person name="Balint B."/>
            <person name="Henrissat B."/>
            <person name="Andreopoulos B."/>
            <person name="Martin F.M."/>
            <person name="Harder C.B."/>
            <person name="Rigling D."/>
            <person name="Ford K.L."/>
            <person name="Foster G.D."/>
            <person name="Pangilinan J."/>
            <person name="Papanicolaou A."/>
            <person name="Barry K."/>
            <person name="LaButti K."/>
            <person name="Viragh M."/>
            <person name="Koriabine M."/>
            <person name="Yan M."/>
            <person name="Riley R."/>
            <person name="Champramary S."/>
            <person name="Plett K.L."/>
            <person name="Tsai I.J."/>
            <person name="Slot J."/>
            <person name="Sipos G."/>
            <person name="Plett J."/>
            <person name="Nagy L.G."/>
            <person name="Grigoriev I.V."/>
        </authorList>
    </citation>
    <scope>NUCLEOTIDE SEQUENCE</scope>
    <source>
        <strain evidence="2">HWK02</strain>
    </source>
</reference>
<comment type="caution">
    <text evidence="2">The sequence shown here is derived from an EMBL/GenBank/DDBJ whole genome shotgun (WGS) entry which is preliminary data.</text>
</comment>
<evidence type="ECO:0000256" key="1">
    <source>
        <dbReference type="SAM" id="MobiDB-lite"/>
    </source>
</evidence>
<gene>
    <name evidence="2" type="ORF">EDD18DRAFT_1350739</name>
</gene>
<evidence type="ECO:0000313" key="2">
    <source>
        <dbReference type="EMBL" id="KAK0498117.1"/>
    </source>
</evidence>
<organism evidence="2 3">
    <name type="scientific">Armillaria luteobubalina</name>
    <dbReference type="NCBI Taxonomy" id="153913"/>
    <lineage>
        <taxon>Eukaryota</taxon>
        <taxon>Fungi</taxon>
        <taxon>Dikarya</taxon>
        <taxon>Basidiomycota</taxon>
        <taxon>Agaricomycotina</taxon>
        <taxon>Agaricomycetes</taxon>
        <taxon>Agaricomycetidae</taxon>
        <taxon>Agaricales</taxon>
        <taxon>Marasmiineae</taxon>
        <taxon>Physalacriaceae</taxon>
        <taxon>Armillaria</taxon>
    </lineage>
</organism>
<accession>A0AA39UPR3</accession>
<name>A0AA39UPR3_9AGAR</name>
<dbReference type="AlphaFoldDB" id="A0AA39UPR3"/>
<evidence type="ECO:0000313" key="3">
    <source>
        <dbReference type="Proteomes" id="UP001175228"/>
    </source>
</evidence>
<dbReference type="Proteomes" id="UP001175228">
    <property type="component" value="Unassembled WGS sequence"/>
</dbReference>
<proteinExistence type="predicted"/>
<protein>
    <submittedName>
        <fullName evidence="2">Uncharacterized protein</fullName>
    </submittedName>
</protein>
<dbReference type="EMBL" id="JAUEPU010000011">
    <property type="protein sequence ID" value="KAK0498117.1"/>
    <property type="molecule type" value="Genomic_DNA"/>
</dbReference>
<keyword evidence="3" id="KW-1185">Reference proteome</keyword>